<evidence type="ECO:0000256" key="4">
    <source>
        <dbReference type="ARBA" id="ARBA00022475"/>
    </source>
</evidence>
<gene>
    <name evidence="14" type="primary">atpF</name>
    <name evidence="17" type="ORF">SAMN02745716_0167</name>
</gene>
<evidence type="ECO:0000313" key="17">
    <source>
        <dbReference type="EMBL" id="SEH10318.1"/>
    </source>
</evidence>
<dbReference type="PANTHER" id="PTHR33445:SF1">
    <property type="entry name" value="ATP SYNTHASE SUBUNIT B"/>
    <property type="match status" value="1"/>
</dbReference>
<name>A0A1H6FJI3_THEAL</name>
<keyword evidence="4 14" id="KW-1003">Cell membrane</keyword>
<dbReference type="GO" id="GO:0045259">
    <property type="term" value="C:proton-transporting ATP synthase complex"/>
    <property type="evidence" value="ECO:0007669"/>
    <property type="project" value="UniProtKB-KW"/>
</dbReference>
<evidence type="ECO:0000256" key="10">
    <source>
        <dbReference type="ARBA" id="ARBA00023136"/>
    </source>
</evidence>
<evidence type="ECO:0000256" key="1">
    <source>
        <dbReference type="ARBA" id="ARBA00004162"/>
    </source>
</evidence>
<feature type="transmembrane region" description="Helical" evidence="14">
    <location>
        <begin position="31"/>
        <end position="51"/>
    </location>
</feature>
<dbReference type="NCBIfam" id="TIGR01144">
    <property type="entry name" value="ATP_synt_b"/>
    <property type="match status" value="1"/>
</dbReference>
<dbReference type="Gene3D" id="6.10.250.1580">
    <property type="match status" value="1"/>
</dbReference>
<accession>A0A1H6FJI3</accession>
<keyword evidence="8 14" id="KW-1133">Transmembrane helix</keyword>
<keyword evidence="5 14" id="KW-0138">CF(0)</keyword>
<dbReference type="InterPro" id="IPR028987">
    <property type="entry name" value="ATP_synth_B-like_membr_sf"/>
</dbReference>
<keyword evidence="11 14" id="KW-0066">ATP synthesis</keyword>
<dbReference type="Proteomes" id="UP000222056">
    <property type="component" value="Unassembled WGS sequence"/>
</dbReference>
<evidence type="ECO:0000256" key="8">
    <source>
        <dbReference type="ARBA" id="ARBA00022989"/>
    </source>
</evidence>
<evidence type="ECO:0000256" key="2">
    <source>
        <dbReference type="ARBA" id="ARBA00005513"/>
    </source>
</evidence>
<evidence type="ECO:0000256" key="16">
    <source>
        <dbReference type="SAM" id="Coils"/>
    </source>
</evidence>
<dbReference type="InterPro" id="IPR005864">
    <property type="entry name" value="ATP_synth_F0_bsu_bac"/>
</dbReference>
<dbReference type="InterPro" id="IPR050059">
    <property type="entry name" value="ATP_synthase_B_chain"/>
</dbReference>
<sequence length="198" mass="22536">MSALIDIGQTVVIAAEGGGDSSFLISPSLGLMIWTLVAFAVTLWLLNRYAFPQIAAALDRRRREIEESIERAERAKREADALVEEYRARLREAREQAEDILARAQRAAEEELNRAREEGRKQREELVEAARRDIEAETRRALDQIRREVAELTVEVTERITRRSLTPDDHKRMIEEALRELDFSALAPERTAAGGNGR</sequence>
<dbReference type="CDD" id="cd06503">
    <property type="entry name" value="ATP-synt_Fo_b"/>
    <property type="match status" value="1"/>
</dbReference>
<evidence type="ECO:0000256" key="15">
    <source>
        <dbReference type="RuleBase" id="RU003848"/>
    </source>
</evidence>
<dbReference type="RefSeq" id="WP_093115356.1">
    <property type="nucleotide sequence ID" value="NZ_FNWJ01000001.1"/>
</dbReference>
<dbReference type="PANTHER" id="PTHR33445">
    <property type="entry name" value="ATP SYNTHASE SUBUNIT B', CHLOROPLASTIC"/>
    <property type="match status" value="1"/>
</dbReference>
<keyword evidence="7 14" id="KW-0375">Hydrogen ion transport</keyword>
<keyword evidence="9 14" id="KW-0406">Ion transport</keyword>
<keyword evidence="10 14" id="KW-0472">Membrane</keyword>
<keyword evidence="18" id="KW-1185">Reference proteome</keyword>
<organism evidence="17 18">
    <name type="scientific">Thermoleophilum album</name>
    <dbReference type="NCBI Taxonomy" id="29539"/>
    <lineage>
        <taxon>Bacteria</taxon>
        <taxon>Bacillati</taxon>
        <taxon>Actinomycetota</taxon>
        <taxon>Thermoleophilia</taxon>
        <taxon>Thermoleophilales</taxon>
        <taxon>Thermoleophilaceae</taxon>
        <taxon>Thermoleophilum</taxon>
    </lineage>
</organism>
<keyword evidence="16" id="KW-0175">Coiled coil</keyword>
<feature type="coiled-coil region" evidence="16">
    <location>
        <begin position="55"/>
        <end position="155"/>
    </location>
</feature>
<evidence type="ECO:0000256" key="7">
    <source>
        <dbReference type="ARBA" id="ARBA00022781"/>
    </source>
</evidence>
<evidence type="ECO:0000256" key="5">
    <source>
        <dbReference type="ARBA" id="ARBA00022547"/>
    </source>
</evidence>
<comment type="function">
    <text evidence="14">Component of the F(0) channel, it forms part of the peripheral stalk, linking F(1) to F(0).</text>
</comment>
<comment type="subunit">
    <text evidence="13 14">F-type ATPases have 2 components, F(1) - the catalytic core - and F(0) - the membrane proton channel. F(1) has five subunits: alpha(3), beta(3), gamma(1), delta(1), epsilon(1). F(0) has three main subunits: a(1), b(2) and c(10-14). The alpha and beta chains form an alternating ring which encloses part of the gamma chain. F(1) is attached to F(0) by a central stalk formed by the gamma and epsilon chains, while a peripheral stalk is formed by the delta and b chains.</text>
</comment>
<comment type="function">
    <text evidence="12 14">F(1)F(0) ATP synthase produces ATP from ADP in the presence of a proton or sodium gradient. F-type ATPases consist of two structural domains, F(1) containing the extramembraneous catalytic core and F(0) containing the membrane proton channel, linked together by a central stalk and a peripheral stalk. During catalysis, ATP synthesis in the catalytic domain of F(1) is coupled via a rotary mechanism of the central stalk subunits to proton translocation.</text>
</comment>
<evidence type="ECO:0000256" key="12">
    <source>
        <dbReference type="ARBA" id="ARBA00025198"/>
    </source>
</evidence>
<evidence type="ECO:0000256" key="9">
    <source>
        <dbReference type="ARBA" id="ARBA00023065"/>
    </source>
</evidence>
<dbReference type="OrthoDB" id="5243044at2"/>
<evidence type="ECO:0000256" key="3">
    <source>
        <dbReference type="ARBA" id="ARBA00022448"/>
    </source>
</evidence>
<proteinExistence type="inferred from homology"/>
<dbReference type="AlphaFoldDB" id="A0A1H6FJI3"/>
<reference evidence="18" key="1">
    <citation type="submission" date="2016-10" db="EMBL/GenBank/DDBJ databases">
        <authorList>
            <person name="Varghese N."/>
            <person name="Submissions S."/>
        </authorList>
    </citation>
    <scope>NUCLEOTIDE SEQUENCE [LARGE SCALE GENOMIC DNA]</scope>
    <source>
        <strain evidence="18">ATCC 35263</strain>
    </source>
</reference>
<protein>
    <recommendedName>
        <fullName evidence="14">ATP synthase subunit b</fullName>
    </recommendedName>
    <alternativeName>
        <fullName evidence="14">ATP synthase F(0) sector subunit b</fullName>
    </alternativeName>
    <alternativeName>
        <fullName evidence="14">ATPase subunit I</fullName>
    </alternativeName>
    <alternativeName>
        <fullName evidence="14">F-type ATPase subunit b</fullName>
        <shortName evidence="14">F-ATPase subunit b</shortName>
    </alternativeName>
</protein>
<dbReference type="Pfam" id="PF00430">
    <property type="entry name" value="ATP-synt_B"/>
    <property type="match status" value="1"/>
</dbReference>
<dbReference type="STRING" id="29539.SAMN02745716_0167"/>
<dbReference type="SUPFAM" id="SSF81573">
    <property type="entry name" value="F1F0 ATP synthase subunit B, membrane domain"/>
    <property type="match status" value="1"/>
</dbReference>
<comment type="similarity">
    <text evidence="2 14 15">Belongs to the ATPase B chain family.</text>
</comment>
<evidence type="ECO:0000256" key="13">
    <source>
        <dbReference type="ARBA" id="ARBA00025830"/>
    </source>
</evidence>
<evidence type="ECO:0000256" key="14">
    <source>
        <dbReference type="HAMAP-Rule" id="MF_01398"/>
    </source>
</evidence>
<dbReference type="GO" id="GO:0046961">
    <property type="term" value="F:proton-transporting ATPase activity, rotational mechanism"/>
    <property type="evidence" value="ECO:0007669"/>
    <property type="project" value="TreeGrafter"/>
</dbReference>
<dbReference type="GO" id="GO:0046933">
    <property type="term" value="F:proton-transporting ATP synthase activity, rotational mechanism"/>
    <property type="evidence" value="ECO:0007669"/>
    <property type="project" value="UniProtKB-UniRule"/>
</dbReference>
<dbReference type="HAMAP" id="MF_01398">
    <property type="entry name" value="ATP_synth_b_bprime"/>
    <property type="match status" value="1"/>
</dbReference>
<comment type="subcellular location">
    <subcellularLocation>
        <location evidence="1 14">Cell membrane</location>
        <topology evidence="1 14">Single-pass membrane protein</topology>
    </subcellularLocation>
</comment>
<evidence type="ECO:0000256" key="11">
    <source>
        <dbReference type="ARBA" id="ARBA00023310"/>
    </source>
</evidence>
<dbReference type="EMBL" id="FNWJ01000001">
    <property type="protein sequence ID" value="SEH10318.1"/>
    <property type="molecule type" value="Genomic_DNA"/>
</dbReference>
<keyword evidence="6 14" id="KW-0812">Transmembrane</keyword>
<keyword evidence="3 14" id="KW-0813">Transport</keyword>
<evidence type="ECO:0000256" key="6">
    <source>
        <dbReference type="ARBA" id="ARBA00022692"/>
    </source>
</evidence>
<evidence type="ECO:0000313" key="18">
    <source>
        <dbReference type="Proteomes" id="UP000222056"/>
    </source>
</evidence>
<dbReference type="GO" id="GO:0005886">
    <property type="term" value="C:plasma membrane"/>
    <property type="evidence" value="ECO:0007669"/>
    <property type="project" value="UniProtKB-SubCell"/>
</dbReference>
<dbReference type="InterPro" id="IPR002146">
    <property type="entry name" value="ATP_synth_b/b'su_bac/chlpt"/>
</dbReference>